<keyword evidence="3 6" id="KW-0812">Transmembrane</keyword>
<proteinExistence type="inferred from homology"/>
<feature type="transmembrane region" description="Helical" evidence="6">
    <location>
        <begin position="389"/>
        <end position="417"/>
    </location>
</feature>
<gene>
    <name evidence="8" type="ORF">NP493_356g02043</name>
</gene>
<evidence type="ECO:0000256" key="2">
    <source>
        <dbReference type="ARBA" id="ARBA00010170"/>
    </source>
</evidence>
<evidence type="ECO:0000256" key="3">
    <source>
        <dbReference type="ARBA" id="ARBA00022692"/>
    </source>
</evidence>
<feature type="domain" description="Pecanex C-terminal" evidence="7">
    <location>
        <begin position="1029"/>
        <end position="1199"/>
    </location>
</feature>
<name>A0AAD9NTN9_RIDPI</name>
<comment type="subcellular location">
    <subcellularLocation>
        <location evidence="1 6">Membrane</location>
        <topology evidence="1 6">Multi-pass membrane protein</topology>
    </subcellularLocation>
</comment>
<dbReference type="PANTHER" id="PTHR12372">
    <property type="entry name" value="PECANEX"/>
    <property type="match status" value="1"/>
</dbReference>
<feature type="transmembrane region" description="Helical" evidence="6">
    <location>
        <begin position="173"/>
        <end position="196"/>
    </location>
</feature>
<evidence type="ECO:0000256" key="5">
    <source>
        <dbReference type="ARBA" id="ARBA00023136"/>
    </source>
</evidence>
<comment type="similarity">
    <text evidence="2 6">Belongs to the pecanex family.</text>
</comment>
<reference evidence="8" key="1">
    <citation type="journal article" date="2023" name="Mol. Biol. Evol.">
        <title>Third-Generation Sequencing Reveals the Adaptive Role of the Epigenome in Three Deep-Sea Polychaetes.</title>
        <authorList>
            <person name="Perez M."/>
            <person name="Aroh O."/>
            <person name="Sun Y."/>
            <person name="Lan Y."/>
            <person name="Juniper S.K."/>
            <person name="Young C.R."/>
            <person name="Angers B."/>
            <person name="Qian P.Y."/>
        </authorList>
    </citation>
    <scope>NUCLEOTIDE SEQUENCE</scope>
    <source>
        <strain evidence="8">R07B-5</strain>
    </source>
</reference>
<dbReference type="GO" id="GO:0016020">
    <property type="term" value="C:membrane"/>
    <property type="evidence" value="ECO:0007669"/>
    <property type="project" value="UniProtKB-SubCell"/>
</dbReference>
<evidence type="ECO:0000256" key="6">
    <source>
        <dbReference type="RuleBase" id="RU367089"/>
    </source>
</evidence>
<feature type="transmembrane region" description="Helical" evidence="6">
    <location>
        <begin position="315"/>
        <end position="336"/>
    </location>
</feature>
<feature type="transmembrane region" description="Helical" evidence="6">
    <location>
        <begin position="142"/>
        <end position="161"/>
    </location>
</feature>
<feature type="transmembrane region" description="Helical" evidence="6">
    <location>
        <begin position="291"/>
        <end position="309"/>
    </location>
</feature>
<keyword evidence="4 6" id="KW-1133">Transmembrane helix</keyword>
<dbReference type="PANTHER" id="PTHR12372:SF6">
    <property type="entry name" value="PECANEX-LIKE PROTEIN 4"/>
    <property type="match status" value="1"/>
</dbReference>
<dbReference type="Proteomes" id="UP001209878">
    <property type="component" value="Unassembled WGS sequence"/>
</dbReference>
<evidence type="ECO:0000256" key="4">
    <source>
        <dbReference type="ARBA" id="ARBA00022989"/>
    </source>
</evidence>
<dbReference type="InterPro" id="IPR039797">
    <property type="entry name" value="Pecanex"/>
</dbReference>
<organism evidence="8 9">
    <name type="scientific">Ridgeia piscesae</name>
    <name type="common">Tubeworm</name>
    <dbReference type="NCBI Taxonomy" id="27915"/>
    <lineage>
        <taxon>Eukaryota</taxon>
        <taxon>Metazoa</taxon>
        <taxon>Spiralia</taxon>
        <taxon>Lophotrochozoa</taxon>
        <taxon>Annelida</taxon>
        <taxon>Polychaeta</taxon>
        <taxon>Sedentaria</taxon>
        <taxon>Canalipalpata</taxon>
        <taxon>Sabellida</taxon>
        <taxon>Siboglinidae</taxon>
        <taxon>Ridgeia</taxon>
    </lineage>
</organism>
<evidence type="ECO:0000259" key="7">
    <source>
        <dbReference type="Pfam" id="PF05041"/>
    </source>
</evidence>
<dbReference type="Pfam" id="PF05041">
    <property type="entry name" value="Pecanex_C"/>
    <property type="match status" value="1"/>
</dbReference>
<feature type="transmembrane region" description="Helical" evidence="6">
    <location>
        <begin position="356"/>
        <end position="377"/>
    </location>
</feature>
<evidence type="ECO:0000256" key="1">
    <source>
        <dbReference type="ARBA" id="ARBA00004141"/>
    </source>
</evidence>
<keyword evidence="5 6" id="KW-0472">Membrane</keyword>
<feature type="transmembrane region" description="Helical" evidence="6">
    <location>
        <begin position="73"/>
        <end position="94"/>
    </location>
</feature>
<evidence type="ECO:0000313" key="8">
    <source>
        <dbReference type="EMBL" id="KAK2182407.1"/>
    </source>
</evidence>
<dbReference type="AlphaFoldDB" id="A0AAD9NTN9"/>
<feature type="transmembrane region" description="Helical" evidence="6">
    <location>
        <begin position="216"/>
        <end position="232"/>
    </location>
</feature>
<protein>
    <recommendedName>
        <fullName evidence="6">Pecanex-like protein</fullName>
    </recommendedName>
</protein>
<keyword evidence="9" id="KW-1185">Reference proteome</keyword>
<sequence>MGSGIPLLNDYKEEFFWRRFLQTLLGGPKLRLGYDAPPYVYVMQVVLFSIPLILGIVFTILAETGLTSDVVAVCIYGGMIGIFALVVQLASMLVQRRETTVSPLATNTQNMLAEDDEIFFESCCSVGTVEFIIPGKKYKVNIFIHAAIAGVVGGLGFWYLLPTTLDGLYNDMIGVTIILYITGWLTLCVALYSVAIAPPPEVATFRTSDTWEIAPLMRPFYILLFACFDQLARHNADFVTTNEILHVVFVFLPLLWIMGLMPPLEALFLWAVEQMVIFLFGGSAMASSPRLVLMLLLSTLVYLLVYFVPFGLQSVAMMAVFGVLLSCEHGIILWVLDLWQRSPVQHPSRQHHWGYYLTLFALPVLACGVATATNHFYIEGTVSTDAADYVAYGIVGLFGVELLLAKAQTVYLFGGLWRNPLYPPGVMSRRLVRRRRGLLAAFGDIRRVIMCAVAPLSVVIYLSLSVDLESSDKQVTNGNTTHVPMTMVVLGTARAFRWAWQTTHLSLYDVTITFLVNKLATDTTTTWRSLGVGLQLLIVSVIRDRLEQFVNKLYFCVTLLVKSWVDKKQRHRSTVPTLGLYVILFPLLLATIFLAAVLSAPMLPLFTLPIFLIGYPRPLRSWPGSVGQSASECGDTAFYKHAALELTRTLPASIARGSLGDVGPGSYFLLRYQDRLVWLQVLERGCGYCHVSVKGLELQETSCHTVEASRIDDIIEETFEIPESKQHIPCCLWNHHPLNVMRPCDAVFLQTYSDAKNQLTGVIDSPDVLKSVASGFAMSLVWVLLHSTWEEHTGLQDSNTDTQRPDTSRVKTWLAGEKTGGDDPWVKTKAEVNPVISVRPLSARSGISDFASSVGSGWLDDDLDDELDSPATKNKINLATRDKQNITEVMKPPGVLMSSGDAANLDLLDFGLPTVDITQTMPNRFAASLPHSVTYASPHSSHFTVPSAWRDSPVSQKTLTLLMDRFPQEWFTHVLSLFAYKTTSQKDSVDIVGEVTRDSVLATVYSHLVMSCVSVLGLADGASLTPSHVYRLYNGVIPWSPTSDWLTDDVQLLRLVLKAYRYAVKLAVDQAVLGEVTSHSEVEEYLEEYDSNWYIGSEGDPGWTEAVTSGIGQLFSLSHDPIQGVYKSRVLTMTDLPVYVSALSAEAVRAQWANLSVEMLYMTNDDEERYSIQAHTTLLRNLTVQAADPPLGYPIYSSPPLSVATF</sequence>
<dbReference type="EMBL" id="JAODUO010000355">
    <property type="protein sequence ID" value="KAK2182407.1"/>
    <property type="molecule type" value="Genomic_DNA"/>
</dbReference>
<feature type="transmembrane region" description="Helical" evidence="6">
    <location>
        <begin position="438"/>
        <end position="462"/>
    </location>
</feature>
<accession>A0AAD9NTN9</accession>
<feature type="transmembrane region" description="Helical" evidence="6">
    <location>
        <begin position="578"/>
        <end position="603"/>
    </location>
</feature>
<feature type="transmembrane region" description="Helical" evidence="6">
    <location>
        <begin position="244"/>
        <end position="261"/>
    </location>
</feature>
<dbReference type="InterPro" id="IPR007735">
    <property type="entry name" value="Pecanex_C"/>
</dbReference>
<comment type="caution">
    <text evidence="8">The sequence shown here is derived from an EMBL/GenBank/DDBJ whole genome shotgun (WGS) entry which is preliminary data.</text>
</comment>
<feature type="transmembrane region" description="Helical" evidence="6">
    <location>
        <begin position="39"/>
        <end position="61"/>
    </location>
</feature>
<evidence type="ECO:0000313" key="9">
    <source>
        <dbReference type="Proteomes" id="UP001209878"/>
    </source>
</evidence>